<reference evidence="3" key="1">
    <citation type="submission" date="2022-07" db="EMBL/GenBank/DDBJ databases">
        <title>Chromosome-level genome of Muraenolepis orangiensis.</title>
        <authorList>
            <person name="Kim J."/>
        </authorList>
    </citation>
    <scope>NUCLEOTIDE SEQUENCE</scope>
    <source>
        <strain evidence="3">KU_S4_2022</strain>
        <tissue evidence="3">Muscle</tissue>
    </source>
</reference>
<keyword evidence="2" id="KW-0472">Membrane</keyword>
<keyword evidence="2" id="KW-0812">Transmembrane</keyword>
<protein>
    <submittedName>
        <fullName evidence="3">Uncharacterized protein</fullName>
    </submittedName>
</protein>
<sequence>MTGSCQTFKAFLVGLLVVWGVASLVIIAVWMSQPETTSVAPCGERLQELTEKLEGAKVVWGQNKVALEEMVEELRENQTRQQEKIQTLVESLALSRRSLEACHQEQVVLNGNISLLEQRVEQQKETAANLTALVSLQREDIETLQQNVTQASHRTASCLSLNMAAESQAMAAQSQTKACDSSKEYLERQLSRCKEHPSSQQTTGSTSPYSSSSSLAVVLTLLPTCGGLHLLLHLLSCYSSPMM</sequence>
<feature type="coiled-coil region" evidence="1">
    <location>
        <begin position="64"/>
        <end position="147"/>
    </location>
</feature>
<feature type="transmembrane region" description="Helical" evidence="2">
    <location>
        <begin position="12"/>
        <end position="31"/>
    </location>
</feature>
<keyword evidence="1" id="KW-0175">Coiled coil</keyword>
<keyword evidence="2" id="KW-1133">Transmembrane helix</keyword>
<evidence type="ECO:0000313" key="4">
    <source>
        <dbReference type="Proteomes" id="UP001148018"/>
    </source>
</evidence>
<dbReference type="OrthoDB" id="8942450at2759"/>
<name>A0A9Q0E2K2_9TELE</name>
<gene>
    <name evidence="3" type="ORF">NHX12_033408</name>
</gene>
<comment type="caution">
    <text evidence="3">The sequence shown here is derived from an EMBL/GenBank/DDBJ whole genome shotgun (WGS) entry which is preliminary data.</text>
</comment>
<keyword evidence="4" id="KW-1185">Reference proteome</keyword>
<dbReference type="AlphaFoldDB" id="A0A9Q0E2K2"/>
<evidence type="ECO:0000256" key="2">
    <source>
        <dbReference type="SAM" id="Phobius"/>
    </source>
</evidence>
<accession>A0A9Q0E2K2</accession>
<evidence type="ECO:0000313" key="3">
    <source>
        <dbReference type="EMBL" id="KAJ3599445.1"/>
    </source>
</evidence>
<feature type="transmembrane region" description="Helical" evidence="2">
    <location>
        <begin position="215"/>
        <end position="235"/>
    </location>
</feature>
<evidence type="ECO:0000256" key="1">
    <source>
        <dbReference type="SAM" id="Coils"/>
    </source>
</evidence>
<organism evidence="3 4">
    <name type="scientific">Muraenolepis orangiensis</name>
    <name type="common">Patagonian moray cod</name>
    <dbReference type="NCBI Taxonomy" id="630683"/>
    <lineage>
        <taxon>Eukaryota</taxon>
        <taxon>Metazoa</taxon>
        <taxon>Chordata</taxon>
        <taxon>Craniata</taxon>
        <taxon>Vertebrata</taxon>
        <taxon>Euteleostomi</taxon>
        <taxon>Actinopterygii</taxon>
        <taxon>Neopterygii</taxon>
        <taxon>Teleostei</taxon>
        <taxon>Neoteleostei</taxon>
        <taxon>Acanthomorphata</taxon>
        <taxon>Zeiogadaria</taxon>
        <taxon>Gadariae</taxon>
        <taxon>Gadiformes</taxon>
        <taxon>Muraenolepidoidei</taxon>
        <taxon>Muraenolepididae</taxon>
        <taxon>Muraenolepis</taxon>
    </lineage>
</organism>
<dbReference type="EMBL" id="JANIIK010000048">
    <property type="protein sequence ID" value="KAJ3599445.1"/>
    <property type="molecule type" value="Genomic_DNA"/>
</dbReference>
<dbReference type="Proteomes" id="UP001148018">
    <property type="component" value="Unassembled WGS sequence"/>
</dbReference>
<proteinExistence type="predicted"/>